<dbReference type="NCBIfam" id="TIGR00496">
    <property type="entry name" value="frr"/>
    <property type="match status" value="1"/>
</dbReference>
<dbReference type="InterPro" id="IPR036191">
    <property type="entry name" value="RRF_sf"/>
</dbReference>
<dbReference type="FunFam" id="3.30.1360.40:FF:000001">
    <property type="entry name" value="Ribosome-recycling factor"/>
    <property type="match status" value="1"/>
</dbReference>
<keyword evidence="11" id="KW-1185">Reference proteome</keyword>
<evidence type="ECO:0000256" key="4">
    <source>
        <dbReference type="ARBA" id="ARBA00022917"/>
    </source>
</evidence>
<organism evidence="9">
    <name type="scientific">Candidatus Berkiella aquae</name>
    <dbReference type="NCBI Taxonomy" id="295108"/>
    <lineage>
        <taxon>Bacteria</taxon>
        <taxon>Pseudomonadati</taxon>
        <taxon>Pseudomonadota</taxon>
        <taxon>Gammaproteobacteria</taxon>
        <taxon>Candidatus Berkiellales</taxon>
        <taxon>Candidatus Berkiellaceae</taxon>
        <taxon>Candidatus Berkiella</taxon>
    </lineage>
</organism>
<dbReference type="GO" id="GO:0002184">
    <property type="term" value="P:cytoplasmic translational termination"/>
    <property type="evidence" value="ECO:0007669"/>
    <property type="project" value="TreeGrafter"/>
</dbReference>
<dbReference type="InterPro" id="IPR002661">
    <property type="entry name" value="Ribosome_recyc_fac"/>
</dbReference>
<keyword evidence="7" id="KW-0175">Coiled coil</keyword>
<proteinExistence type="inferred from homology"/>
<dbReference type="FunFam" id="1.10.132.20:FF:000001">
    <property type="entry name" value="Ribosome-recycling factor"/>
    <property type="match status" value="1"/>
</dbReference>
<dbReference type="RefSeq" id="WP_075066358.1">
    <property type="nucleotide sequence ID" value="NZ_LKAJ02000001.1"/>
</dbReference>
<dbReference type="EMBL" id="LKAJ01000006">
    <property type="protein sequence ID" value="KRG21177.1"/>
    <property type="molecule type" value="Genomic_DNA"/>
</dbReference>
<evidence type="ECO:0000256" key="7">
    <source>
        <dbReference type="SAM" id="Coils"/>
    </source>
</evidence>
<comment type="similarity">
    <text evidence="2 6">Belongs to the RRF family.</text>
</comment>
<evidence type="ECO:0000313" key="9">
    <source>
        <dbReference type="EMBL" id="KRG21177.1"/>
    </source>
</evidence>
<dbReference type="STRING" id="295108.HT99x_01733"/>
<dbReference type="CDD" id="cd00520">
    <property type="entry name" value="RRF"/>
    <property type="match status" value="1"/>
</dbReference>
<evidence type="ECO:0000313" key="10">
    <source>
        <dbReference type="EMBL" id="MCS5711155.1"/>
    </source>
</evidence>
<evidence type="ECO:0000256" key="2">
    <source>
        <dbReference type="ARBA" id="ARBA00005912"/>
    </source>
</evidence>
<reference evidence="9" key="1">
    <citation type="submission" date="2015-09" db="EMBL/GenBank/DDBJ databases">
        <title>Draft Genome Sequences of Two Novel Amoeba-resistant Intranuclear Bacteria, Candidatus Berkiella cookevillensis and Candidatus Berkiella aquae.</title>
        <authorList>
            <person name="Mehari Y.T."/>
            <person name="Arivett B.A."/>
            <person name="Farone A.L."/>
            <person name="Gunderson J.H."/>
            <person name="Farone M.B."/>
        </authorList>
    </citation>
    <scope>NUCLEOTIDE SEQUENCE [LARGE SCALE GENOMIC DNA]</scope>
    <source>
        <strain evidence="9">HT99</strain>
    </source>
</reference>
<dbReference type="SUPFAM" id="SSF55194">
    <property type="entry name" value="Ribosome recycling factor, RRF"/>
    <property type="match status" value="1"/>
</dbReference>
<comment type="caution">
    <text evidence="9">The sequence shown here is derived from an EMBL/GenBank/DDBJ whole genome shotgun (WGS) entry which is preliminary data.</text>
</comment>
<dbReference type="AlphaFoldDB" id="A0A0Q9YMS8"/>
<dbReference type="Gene3D" id="1.10.132.20">
    <property type="entry name" value="Ribosome-recycling factor"/>
    <property type="match status" value="1"/>
</dbReference>
<feature type="domain" description="Ribosome recycling factor" evidence="8">
    <location>
        <begin position="20"/>
        <end position="183"/>
    </location>
</feature>
<comment type="subcellular location">
    <subcellularLocation>
        <location evidence="1 6">Cytoplasm</location>
    </subcellularLocation>
</comment>
<dbReference type="PANTHER" id="PTHR20982:SF3">
    <property type="entry name" value="MITOCHONDRIAL RIBOSOME RECYCLING FACTOR PSEUDO 1"/>
    <property type="match status" value="1"/>
</dbReference>
<sequence length="185" mass="20884">MINDVQKNAKERMTKSLHSLEEELSKLRAGRANPSILEGVVVSYYGTDTPLTQMAQIVVEGALMLAVKPFEKRLVPEIEKAIRAADLGLNPATSGDVIRVPFPPLSEERRKELIKKVKAEVENAKVAVRNIRRDANQEIKDLLKEKAISEDEQRKAEEAMQKLTDQYIHQADAILARKEKDLMEI</sequence>
<evidence type="ECO:0000256" key="3">
    <source>
        <dbReference type="ARBA" id="ARBA00022490"/>
    </source>
</evidence>
<feature type="coiled-coil region" evidence="7">
    <location>
        <begin position="3"/>
        <end position="30"/>
    </location>
</feature>
<dbReference type="HAMAP" id="MF_00040">
    <property type="entry name" value="RRF"/>
    <property type="match status" value="1"/>
</dbReference>
<dbReference type="Proteomes" id="UP000051497">
    <property type="component" value="Unassembled WGS sequence"/>
</dbReference>
<reference evidence="10" key="2">
    <citation type="journal article" date="2016" name="Genome Announc.">
        <title>Draft Genome Sequences of Two Novel Amoeba-Resistant Intranuclear Bacteria, 'Candidatus Berkiella cookevillensis' and 'Candidatus Berkiella aquae'.</title>
        <authorList>
            <person name="Mehari Y.T."/>
            <person name="Arivett B.A."/>
            <person name="Farone A.L."/>
            <person name="Gunderson J.H."/>
            <person name="Farone M.B."/>
        </authorList>
    </citation>
    <scope>NUCLEOTIDE SEQUENCE</scope>
    <source>
        <strain evidence="10">HT99</strain>
    </source>
</reference>
<evidence type="ECO:0000313" key="11">
    <source>
        <dbReference type="Proteomes" id="UP000051497"/>
    </source>
</evidence>
<dbReference type="EMBL" id="LKAJ02000001">
    <property type="protein sequence ID" value="MCS5711155.1"/>
    <property type="molecule type" value="Genomic_DNA"/>
</dbReference>
<gene>
    <name evidence="6 9" type="primary">frr</name>
    <name evidence="10" type="ORF">HT99x_006900</name>
    <name evidence="9" type="ORF">HT99x_01733</name>
</gene>
<dbReference type="Pfam" id="PF01765">
    <property type="entry name" value="RRF"/>
    <property type="match status" value="1"/>
</dbReference>
<dbReference type="OrthoDB" id="9804006at2"/>
<name>A0A0Q9YMS8_9GAMM</name>
<dbReference type="GO" id="GO:0005829">
    <property type="term" value="C:cytosol"/>
    <property type="evidence" value="ECO:0007669"/>
    <property type="project" value="GOC"/>
</dbReference>
<dbReference type="Gene3D" id="3.30.1360.40">
    <property type="match status" value="1"/>
</dbReference>
<dbReference type="PANTHER" id="PTHR20982">
    <property type="entry name" value="RIBOSOME RECYCLING FACTOR"/>
    <property type="match status" value="1"/>
</dbReference>
<evidence type="ECO:0000259" key="8">
    <source>
        <dbReference type="Pfam" id="PF01765"/>
    </source>
</evidence>
<comment type="function">
    <text evidence="5 6">Responsible for the release of ribosomes from messenger RNA at the termination of protein biosynthesis. May increase the efficiency of translation by recycling ribosomes from one round of translation to another.</text>
</comment>
<accession>A0A0Q9YMS8</accession>
<dbReference type="GO" id="GO:0043023">
    <property type="term" value="F:ribosomal large subunit binding"/>
    <property type="evidence" value="ECO:0007669"/>
    <property type="project" value="TreeGrafter"/>
</dbReference>
<evidence type="ECO:0000256" key="1">
    <source>
        <dbReference type="ARBA" id="ARBA00004496"/>
    </source>
</evidence>
<dbReference type="PATRIC" id="fig|1590043.3.peg.1769"/>
<evidence type="ECO:0000256" key="5">
    <source>
        <dbReference type="ARBA" id="ARBA00025050"/>
    </source>
</evidence>
<feature type="coiled-coil region" evidence="7">
    <location>
        <begin position="114"/>
        <end position="166"/>
    </location>
</feature>
<keyword evidence="4 6" id="KW-0648">Protein biosynthesis</keyword>
<protein>
    <recommendedName>
        <fullName evidence="6">Ribosome-recycling factor</fullName>
        <shortName evidence="6">RRF</shortName>
    </recommendedName>
    <alternativeName>
        <fullName evidence="6">Ribosome-releasing factor</fullName>
    </alternativeName>
</protein>
<dbReference type="InterPro" id="IPR023584">
    <property type="entry name" value="Ribosome_recyc_fac_dom"/>
</dbReference>
<reference evidence="10" key="3">
    <citation type="submission" date="2021-06" db="EMBL/GenBank/DDBJ databases">
        <title>Genomic Description and Analysis of Intracellular Bacteria, Candidatus Berkiella cookevillensis and Candidatus Berkiella aquae.</title>
        <authorList>
            <person name="Kidane D.T."/>
            <person name="Mehari Y.T."/>
            <person name="Rice F.C."/>
            <person name="Arivett B.A."/>
            <person name="Farone A.L."/>
            <person name="Berk S.G."/>
            <person name="Farone M.B."/>
        </authorList>
    </citation>
    <scope>NUCLEOTIDE SEQUENCE</scope>
    <source>
        <strain evidence="10">HT99</strain>
    </source>
</reference>
<keyword evidence="3 6" id="KW-0963">Cytoplasm</keyword>
<evidence type="ECO:0000256" key="6">
    <source>
        <dbReference type="HAMAP-Rule" id="MF_00040"/>
    </source>
</evidence>